<comment type="PTM">
    <text evidence="9">Cleaved by prepilin peptidase.</text>
</comment>
<dbReference type="PANTHER" id="PTHR38779:SF2">
    <property type="entry name" value="TYPE II SECRETION SYSTEM PROTEIN I-RELATED"/>
    <property type="match status" value="1"/>
</dbReference>
<dbReference type="Gene3D" id="3.30.1300.30">
    <property type="entry name" value="GSPII I/J protein-like"/>
    <property type="match status" value="1"/>
</dbReference>
<evidence type="ECO:0000256" key="5">
    <source>
        <dbReference type="ARBA" id="ARBA00022519"/>
    </source>
</evidence>
<keyword evidence="12" id="KW-1185">Reference proteome</keyword>
<keyword evidence="7" id="KW-1133">Transmembrane helix</keyword>
<accession>A0ABT9GTQ0</accession>
<dbReference type="InterPro" id="IPR012902">
    <property type="entry name" value="N_methyl_site"/>
</dbReference>
<dbReference type="EMBL" id="JAUZVY010000007">
    <property type="protein sequence ID" value="MDP4530348.1"/>
    <property type="molecule type" value="Genomic_DNA"/>
</dbReference>
<dbReference type="Proteomes" id="UP001236258">
    <property type="component" value="Unassembled WGS sequence"/>
</dbReference>
<keyword evidence="4 9" id="KW-0488">Methylation</keyword>
<dbReference type="SUPFAM" id="SSF54523">
    <property type="entry name" value="Pili subunits"/>
    <property type="match status" value="1"/>
</dbReference>
<evidence type="ECO:0000256" key="6">
    <source>
        <dbReference type="ARBA" id="ARBA00022692"/>
    </source>
</evidence>
<keyword evidence="8" id="KW-0472">Membrane</keyword>
<comment type="subcellular location">
    <subcellularLocation>
        <location evidence="1 9">Cell inner membrane</location>
        <topology evidence="1 9">Single-pass membrane protein</topology>
    </subcellularLocation>
</comment>
<comment type="subunit">
    <text evidence="9">Type II secretion is composed of four main components: the outer membrane complex, the inner membrane complex, the cytoplasmic secretion ATPase and the periplasm-spanning pseudopilus.</text>
</comment>
<feature type="domain" description="Type II secretion system protein GspI C-terminal" evidence="10">
    <location>
        <begin position="39"/>
        <end position="117"/>
    </location>
</feature>
<evidence type="ECO:0000259" key="10">
    <source>
        <dbReference type="Pfam" id="PF02501"/>
    </source>
</evidence>
<evidence type="ECO:0000256" key="2">
    <source>
        <dbReference type="ARBA" id="ARBA00008358"/>
    </source>
</evidence>
<evidence type="ECO:0000256" key="7">
    <source>
        <dbReference type="ARBA" id="ARBA00022989"/>
    </source>
</evidence>
<keyword evidence="5 9" id="KW-0997">Cell inner membrane</keyword>
<organism evidence="11 12">
    <name type="scientific">Alkalimonas delamerensis</name>
    <dbReference type="NCBI Taxonomy" id="265981"/>
    <lineage>
        <taxon>Bacteria</taxon>
        <taxon>Pseudomonadati</taxon>
        <taxon>Pseudomonadota</taxon>
        <taxon>Gammaproteobacteria</taxon>
        <taxon>Alkalimonas</taxon>
    </lineage>
</organism>
<sequence length="123" mass="13965">MMRRGFSLIEVLFALAIFATAGLAVMRTVTEHIRAVAWLEDMTFASYVAANQLVLLQLETSWPPSEQSRGEVEMANRTWLWQQQVSQVADDDLRQVVVKVSLTEQPEDVVYQLTTFIGRPHAN</sequence>
<keyword evidence="6" id="KW-0812">Transmembrane</keyword>
<evidence type="ECO:0000256" key="1">
    <source>
        <dbReference type="ARBA" id="ARBA00004377"/>
    </source>
</evidence>
<name>A0ABT9GTQ0_9GAMM</name>
<dbReference type="InterPro" id="IPR003413">
    <property type="entry name" value="T2SS_GspI_C"/>
</dbReference>
<dbReference type="PANTHER" id="PTHR38779">
    <property type="entry name" value="TYPE II SECRETION SYSTEM PROTEIN I-RELATED"/>
    <property type="match status" value="1"/>
</dbReference>
<comment type="caution">
    <text evidence="11">The sequence shown here is derived from an EMBL/GenBank/DDBJ whole genome shotgun (WGS) entry which is preliminary data.</text>
</comment>
<dbReference type="NCBIfam" id="TIGR01707">
    <property type="entry name" value="gspI"/>
    <property type="match status" value="1"/>
</dbReference>
<evidence type="ECO:0000313" key="12">
    <source>
        <dbReference type="Proteomes" id="UP001236258"/>
    </source>
</evidence>
<evidence type="ECO:0000256" key="3">
    <source>
        <dbReference type="ARBA" id="ARBA00022475"/>
    </source>
</evidence>
<dbReference type="NCBIfam" id="TIGR02532">
    <property type="entry name" value="IV_pilin_GFxxxE"/>
    <property type="match status" value="1"/>
</dbReference>
<keyword evidence="3" id="KW-1003">Cell membrane</keyword>
<evidence type="ECO:0000256" key="4">
    <source>
        <dbReference type="ARBA" id="ARBA00022481"/>
    </source>
</evidence>
<dbReference type="Pfam" id="PF07963">
    <property type="entry name" value="N_methyl"/>
    <property type="match status" value="1"/>
</dbReference>
<protein>
    <recommendedName>
        <fullName evidence="9">Type II secretion system protein I</fullName>
        <shortName evidence="9">T2SS minor pseudopilin I</shortName>
    </recommendedName>
</protein>
<dbReference type="PROSITE" id="PS00409">
    <property type="entry name" value="PROKAR_NTER_METHYL"/>
    <property type="match status" value="1"/>
</dbReference>
<dbReference type="RefSeq" id="WP_305946364.1">
    <property type="nucleotide sequence ID" value="NZ_JAUZVY010000007.1"/>
</dbReference>
<dbReference type="InterPro" id="IPR010052">
    <property type="entry name" value="T2SS_protein-GspI"/>
</dbReference>
<gene>
    <name evidence="11" type="primary">gspI</name>
    <name evidence="11" type="ORF">Q3O59_15055</name>
</gene>
<reference evidence="11 12" key="1">
    <citation type="submission" date="2023-08" db="EMBL/GenBank/DDBJ databases">
        <authorList>
            <person name="Joshi A."/>
            <person name="Thite S."/>
        </authorList>
    </citation>
    <scope>NUCLEOTIDE SEQUENCE [LARGE SCALE GENOMIC DNA]</scope>
    <source>
        <strain evidence="11 12">1E1</strain>
    </source>
</reference>
<evidence type="ECO:0000313" key="11">
    <source>
        <dbReference type="EMBL" id="MDP4530348.1"/>
    </source>
</evidence>
<proteinExistence type="inferred from homology"/>
<dbReference type="Pfam" id="PF02501">
    <property type="entry name" value="T2SSI"/>
    <property type="match status" value="1"/>
</dbReference>
<evidence type="ECO:0000256" key="9">
    <source>
        <dbReference type="RuleBase" id="RU368030"/>
    </source>
</evidence>
<evidence type="ECO:0000256" key="8">
    <source>
        <dbReference type="ARBA" id="ARBA00023136"/>
    </source>
</evidence>
<dbReference type="InterPro" id="IPR045584">
    <property type="entry name" value="Pilin-like"/>
</dbReference>
<comment type="similarity">
    <text evidence="2 9">Belongs to the GSP I family.</text>
</comment>
<comment type="function">
    <text evidence="9">Component of the type II secretion system required for the energy-dependent secretion of extracellular factors such as proteases and toxins from the periplasm.</text>
</comment>